<comment type="caution">
    <text evidence="1">The sequence shown here is derived from an EMBL/GenBank/DDBJ whole genome shotgun (WGS) entry which is preliminary data.</text>
</comment>
<dbReference type="EMBL" id="JGDM01000182">
    <property type="protein sequence ID" value="EXZ41825.1"/>
    <property type="molecule type" value="Genomic_DNA"/>
</dbReference>
<evidence type="ECO:0000313" key="1">
    <source>
        <dbReference type="EMBL" id="EXZ41825.1"/>
    </source>
</evidence>
<name>A0A015Y5U0_BACFG</name>
<protein>
    <submittedName>
        <fullName evidence="1">Uncharacterized protein</fullName>
    </submittedName>
</protein>
<evidence type="ECO:0000313" key="2">
    <source>
        <dbReference type="Proteomes" id="UP000022272"/>
    </source>
</evidence>
<accession>A0A015Y5U0</accession>
<reference evidence="1 2" key="1">
    <citation type="submission" date="2014-02" db="EMBL/GenBank/DDBJ databases">
        <authorList>
            <person name="Sears C."/>
            <person name="Carroll K."/>
            <person name="Sack B.R."/>
            <person name="Qadri F."/>
            <person name="Myers L.L."/>
            <person name="Chung G.-T."/>
            <person name="Escheverria P."/>
            <person name="Fraser C.M."/>
            <person name="Sadzewicz L."/>
            <person name="Shefchek K.A."/>
            <person name="Tallon L."/>
            <person name="Das S.P."/>
            <person name="Daugherty S."/>
            <person name="Mongodin E.F."/>
        </authorList>
    </citation>
    <scope>NUCLEOTIDE SEQUENCE [LARGE SCALE GENOMIC DNA]</scope>
    <source>
        <strain evidence="1 2">2-F-2 #4</strain>
    </source>
</reference>
<sequence>MGTYGQKDWFKRREIVKREWNGININGASGNRNPGYIGCDIP</sequence>
<gene>
    <name evidence="1" type="ORF">M076_5066</name>
</gene>
<proteinExistence type="predicted"/>
<organism evidence="1 2">
    <name type="scientific">Bacteroides fragilis str. 2-F-2 #4</name>
    <dbReference type="NCBI Taxonomy" id="1339280"/>
    <lineage>
        <taxon>Bacteria</taxon>
        <taxon>Pseudomonadati</taxon>
        <taxon>Bacteroidota</taxon>
        <taxon>Bacteroidia</taxon>
        <taxon>Bacteroidales</taxon>
        <taxon>Bacteroidaceae</taxon>
        <taxon>Bacteroides</taxon>
    </lineage>
</organism>
<dbReference type="PATRIC" id="fig|1339280.3.peg.4807"/>
<dbReference type="AlphaFoldDB" id="A0A015Y5U0"/>
<dbReference type="Proteomes" id="UP000022272">
    <property type="component" value="Unassembled WGS sequence"/>
</dbReference>